<sequence>MESPTMEPSTTETPTMEPAEPGSLPPHGAPSPRSHLTTEALTTEPPLPQRPSPQSPSLQCPPHHGAPHTMEPAEPGSLPPHGAPSPRSHLTTEALTTEPPLPQRPSPQSPSLQCPPHHGAPHTREPPTPGSPRHGDPQMQVGSHSSGGCSRCWRTGEEHGRLVASGTQKKAQALEARPKVASPGLACISRRGALSWPFYWTAQRKNQPFPRCLVPPGSSSSNGPGAAQRDEGPGVGAPGCAPRYTGTNCVKQMHGDESLWARLHP</sequence>
<gene>
    <name evidence="1" type="ORF">MRATA1EN22A_LOCUS5517</name>
</gene>
<dbReference type="Proteomes" id="UP001162501">
    <property type="component" value="Chromosome 14"/>
</dbReference>
<evidence type="ECO:0000313" key="1">
    <source>
        <dbReference type="EMBL" id="CAM9650772.1"/>
    </source>
</evidence>
<protein>
    <submittedName>
        <fullName evidence="1">Uncharacterized protein</fullName>
    </submittedName>
</protein>
<proteinExistence type="predicted"/>
<accession>A0AC59YFR5</accession>
<evidence type="ECO:0000313" key="2">
    <source>
        <dbReference type="Proteomes" id="UP001162501"/>
    </source>
</evidence>
<dbReference type="EMBL" id="OX596098">
    <property type="protein sequence ID" value="CAM9650772.1"/>
    <property type="molecule type" value="Genomic_DNA"/>
</dbReference>
<reference evidence="1" key="1">
    <citation type="submission" date="2023-05" db="EMBL/GenBank/DDBJ databases">
        <authorList>
            <consortium name="ELIXIR-Norway"/>
        </authorList>
    </citation>
    <scope>NUCLEOTIDE SEQUENCE</scope>
</reference>
<reference evidence="1" key="2">
    <citation type="submission" date="2025-03" db="EMBL/GenBank/DDBJ databases">
        <authorList>
            <consortium name="ELIXIR-Norway"/>
            <consortium name="Elixir Norway"/>
        </authorList>
    </citation>
    <scope>NUCLEOTIDE SEQUENCE</scope>
</reference>
<organism evidence="1 2">
    <name type="scientific">Rangifer tarandus platyrhynchus</name>
    <name type="common">Svalbard reindeer</name>
    <dbReference type="NCBI Taxonomy" id="3082113"/>
    <lineage>
        <taxon>Eukaryota</taxon>
        <taxon>Metazoa</taxon>
        <taxon>Chordata</taxon>
        <taxon>Craniata</taxon>
        <taxon>Vertebrata</taxon>
        <taxon>Euteleostomi</taxon>
        <taxon>Mammalia</taxon>
        <taxon>Eutheria</taxon>
        <taxon>Laurasiatheria</taxon>
        <taxon>Artiodactyla</taxon>
        <taxon>Ruminantia</taxon>
        <taxon>Pecora</taxon>
        <taxon>Cervidae</taxon>
        <taxon>Odocoileinae</taxon>
        <taxon>Rangifer</taxon>
    </lineage>
</organism>
<name>A0AC59YFR5_RANTA</name>